<proteinExistence type="predicted"/>
<evidence type="ECO:0000313" key="2">
    <source>
        <dbReference type="Proteomes" id="UP001138921"/>
    </source>
</evidence>
<comment type="caution">
    <text evidence="1">The sequence shown here is derived from an EMBL/GenBank/DDBJ whole genome shotgun (WGS) entry which is preliminary data.</text>
</comment>
<sequence length="111" mass="12690">MDIKADEYSVWVEGTDLYFSGVMRLENKAAPEITALVRDLLNSRPPAITVRLFDLEFLNSQGRNILAKLVIEARNHPEVRLVVRGNSNIAWQERALPNLKKLYPDLVLLMD</sequence>
<accession>A0A9X1D3G1</accession>
<dbReference type="SUPFAM" id="SSF52091">
    <property type="entry name" value="SpoIIaa-like"/>
    <property type="match status" value="1"/>
</dbReference>
<reference evidence="1" key="2">
    <citation type="submission" date="2021-03" db="EMBL/GenBank/DDBJ databases">
        <authorList>
            <person name="Artuso I."/>
            <person name="Turrini P."/>
            <person name="Pirolo M."/>
            <person name="Lugli G.A."/>
            <person name="Ventura M."/>
            <person name="Visca P."/>
        </authorList>
    </citation>
    <scope>NUCLEOTIDE SEQUENCE</scope>
    <source>
        <strain evidence="1">LMG 26462</strain>
    </source>
</reference>
<dbReference type="AlphaFoldDB" id="A0A9X1D3G1"/>
<evidence type="ECO:0000313" key="1">
    <source>
        <dbReference type="EMBL" id="MBT1155715.1"/>
    </source>
</evidence>
<name>A0A9X1D3G1_9HYPH</name>
<dbReference type="InterPro" id="IPR036513">
    <property type="entry name" value="STAS_dom_sf"/>
</dbReference>
<gene>
    <name evidence="1" type="ORF">J1C56_08935</name>
</gene>
<organism evidence="1 2">
    <name type="scientific">Aminobacter anthyllidis</name>
    <dbReference type="NCBI Taxonomy" id="1035067"/>
    <lineage>
        <taxon>Bacteria</taxon>
        <taxon>Pseudomonadati</taxon>
        <taxon>Pseudomonadota</taxon>
        <taxon>Alphaproteobacteria</taxon>
        <taxon>Hyphomicrobiales</taxon>
        <taxon>Phyllobacteriaceae</taxon>
        <taxon>Aminobacter</taxon>
    </lineage>
</organism>
<reference evidence="1" key="1">
    <citation type="journal article" date="2021" name="Microorganisms">
        <title>Phylogenomic Reconstruction and Metabolic Potential of the Genus Aminobacter.</title>
        <authorList>
            <person name="Artuso I."/>
            <person name="Turrini P."/>
            <person name="Pirolo M."/>
            <person name="Lugli G.A."/>
            <person name="Ventura M."/>
            <person name="Visca P."/>
        </authorList>
    </citation>
    <scope>NUCLEOTIDE SEQUENCE</scope>
    <source>
        <strain evidence="1">LMG 26462</strain>
    </source>
</reference>
<dbReference type="RefSeq" id="WP_214388001.1">
    <property type="nucleotide sequence ID" value="NZ_JAFLWW010000002.1"/>
</dbReference>
<dbReference type="NCBIfam" id="NF047705">
    <property type="entry name" value="slr1659_superfam"/>
    <property type="match status" value="1"/>
</dbReference>
<evidence type="ECO:0008006" key="3">
    <source>
        <dbReference type="Google" id="ProtNLM"/>
    </source>
</evidence>
<keyword evidence="2" id="KW-1185">Reference proteome</keyword>
<dbReference type="EMBL" id="JAFLWW010000002">
    <property type="protein sequence ID" value="MBT1155715.1"/>
    <property type="molecule type" value="Genomic_DNA"/>
</dbReference>
<dbReference type="Proteomes" id="UP001138921">
    <property type="component" value="Unassembled WGS sequence"/>
</dbReference>
<protein>
    <recommendedName>
        <fullName evidence="3">STAS domain-containing protein</fullName>
    </recommendedName>
</protein>